<organism evidence="2 3">
    <name type="scientific">Flavihumibacter solisilvae</name>
    <dbReference type="NCBI Taxonomy" id="1349421"/>
    <lineage>
        <taxon>Bacteria</taxon>
        <taxon>Pseudomonadati</taxon>
        <taxon>Bacteroidota</taxon>
        <taxon>Chitinophagia</taxon>
        <taxon>Chitinophagales</taxon>
        <taxon>Chitinophagaceae</taxon>
        <taxon>Flavihumibacter</taxon>
    </lineage>
</organism>
<feature type="transmembrane region" description="Helical" evidence="1">
    <location>
        <begin position="167"/>
        <end position="187"/>
    </location>
</feature>
<accession>A0A0C1IXK9</accession>
<evidence type="ECO:0008006" key="4">
    <source>
        <dbReference type="Google" id="ProtNLM"/>
    </source>
</evidence>
<feature type="transmembrane region" description="Helical" evidence="1">
    <location>
        <begin position="282"/>
        <end position="303"/>
    </location>
</feature>
<name>A0A0C1IXK9_9BACT</name>
<dbReference type="RefSeq" id="WP_039138668.1">
    <property type="nucleotide sequence ID" value="NZ_JSVC01000008.1"/>
</dbReference>
<proteinExistence type="predicted"/>
<feature type="transmembrane region" description="Helical" evidence="1">
    <location>
        <begin position="12"/>
        <end position="38"/>
    </location>
</feature>
<dbReference type="EMBL" id="JSVC01000008">
    <property type="protein sequence ID" value="KIC95194.1"/>
    <property type="molecule type" value="Genomic_DNA"/>
</dbReference>
<feature type="transmembrane region" description="Helical" evidence="1">
    <location>
        <begin position="255"/>
        <end position="276"/>
    </location>
</feature>
<evidence type="ECO:0000256" key="1">
    <source>
        <dbReference type="SAM" id="Phobius"/>
    </source>
</evidence>
<feature type="transmembrane region" description="Helical" evidence="1">
    <location>
        <begin position="310"/>
        <end position="327"/>
    </location>
</feature>
<dbReference type="OrthoDB" id="1488930at2"/>
<dbReference type="STRING" id="1349421.OI18_07770"/>
<sequence length="768" mass="87899">MRNNYLVQFLANLLRCIWLFFPSLLFVALALICLTQLGQGKDILIAFTETKGSPGNNLLTKFIFLVAIIFWVYVSWYASRMVAYIKTSQRTDWNRMELRFLHRFPRIIGYSCLLVIVLALLTLFDQLTWLTAQPFLFLIAGMILLWLADRQMIRLSGFAREGRMLKALLLTAAILVPLLLIIFSYSGLFRKPFFIILLILILLLVYMLYINLRRHRMQELERRSARITQVHYHGWRKYADKLMAFLHLPKEERGYFAAFNLICLVGLSAYLSVVLFMGAGAFVGPLPFMLLAFTVLMGFGNIVSGLSCKIGLNLHFFIFILAAFLPTPDHHRVRNEKLSTRNVRPDIYRHRQDLSEYLNRWLRDRPEIDTMNSYPMYVVLANGGASRSAYWVASVLGRLEDSSIRRGSTRFSRQLFCLSGTSGGGVGIATYYNMLMHQQEKAPTVGFETAARNYLRQDFLTYTMGRMLGADFFNYIPVLNLLIPDEDRAEALEQAFERARDDSYYYVGFDSTWFDEAITLKGRQHNLPILFINTTRVKDGSPGVVSNISLSPEIFNRRVDVLGLLQQDKTIRMSTAAILGARFPFISPAGRIDSYRPPRDSTKPGDTLRANYFVDGGYFDNSGAGVVQEMIRNMFQVMSASKDSILRNRFSKISLRVIHITNSPQGTVPLVPIGPFKNDVLAPLLTIIGAYDMQTTVNDRRIITYLKDIKATYYPIHLYNDLEIRSDTLSNGPYAMNWFMSDSVRHQIDSRLKSQPRLEALLLRGTAQ</sequence>
<feature type="transmembrane region" description="Helical" evidence="1">
    <location>
        <begin position="127"/>
        <end position="147"/>
    </location>
</feature>
<keyword evidence="1" id="KW-0812">Transmembrane</keyword>
<feature type="transmembrane region" description="Helical" evidence="1">
    <location>
        <begin position="193"/>
        <end position="212"/>
    </location>
</feature>
<feature type="transmembrane region" description="Helical" evidence="1">
    <location>
        <begin position="100"/>
        <end position="121"/>
    </location>
</feature>
<keyword evidence="1" id="KW-1133">Transmembrane helix</keyword>
<gene>
    <name evidence="2" type="ORF">OI18_07770</name>
</gene>
<keyword evidence="3" id="KW-1185">Reference proteome</keyword>
<protein>
    <recommendedName>
        <fullName evidence="4">PNPLA domain-containing protein</fullName>
    </recommendedName>
</protein>
<feature type="transmembrane region" description="Helical" evidence="1">
    <location>
        <begin position="58"/>
        <end position="79"/>
    </location>
</feature>
<dbReference type="AlphaFoldDB" id="A0A0C1IXK9"/>
<evidence type="ECO:0000313" key="2">
    <source>
        <dbReference type="EMBL" id="KIC95194.1"/>
    </source>
</evidence>
<evidence type="ECO:0000313" key="3">
    <source>
        <dbReference type="Proteomes" id="UP000031408"/>
    </source>
</evidence>
<dbReference type="Proteomes" id="UP000031408">
    <property type="component" value="Unassembled WGS sequence"/>
</dbReference>
<comment type="caution">
    <text evidence="2">The sequence shown here is derived from an EMBL/GenBank/DDBJ whole genome shotgun (WGS) entry which is preliminary data.</text>
</comment>
<reference evidence="2 3" key="1">
    <citation type="submission" date="2014-11" db="EMBL/GenBank/DDBJ databases">
        <title>Genome sequence of Flavihumibacter solisilvae 3-3.</title>
        <authorList>
            <person name="Zhou G."/>
            <person name="Li M."/>
            <person name="Wang G."/>
        </authorList>
    </citation>
    <scope>NUCLEOTIDE SEQUENCE [LARGE SCALE GENOMIC DNA]</scope>
    <source>
        <strain evidence="2 3">3-3</strain>
    </source>
</reference>
<keyword evidence="1" id="KW-0472">Membrane</keyword>